<dbReference type="Proteomes" id="UP000193711">
    <property type="component" value="Unassembled WGS sequence"/>
</dbReference>
<name>A0A1X7MYR5_9MICO</name>
<evidence type="ECO:0000256" key="3">
    <source>
        <dbReference type="ARBA" id="ARBA00048132"/>
    </source>
</evidence>
<dbReference type="STRING" id="1891671.SAMN06295885_0305"/>
<keyword evidence="1" id="KW-0285">Flavoprotein</keyword>
<evidence type="ECO:0000313" key="5">
    <source>
        <dbReference type="EMBL" id="SMH29439.1"/>
    </source>
</evidence>
<dbReference type="PRINTS" id="PR00469">
    <property type="entry name" value="PNDRDTASEII"/>
</dbReference>
<organism evidence="5 6">
    <name type="scientific">Rathayibacter oskolensis</name>
    <dbReference type="NCBI Taxonomy" id="1891671"/>
    <lineage>
        <taxon>Bacteria</taxon>
        <taxon>Bacillati</taxon>
        <taxon>Actinomycetota</taxon>
        <taxon>Actinomycetes</taxon>
        <taxon>Micrococcales</taxon>
        <taxon>Microbacteriaceae</taxon>
        <taxon>Rathayibacter</taxon>
    </lineage>
</organism>
<evidence type="ECO:0000313" key="6">
    <source>
        <dbReference type="Proteomes" id="UP000193711"/>
    </source>
</evidence>
<gene>
    <name evidence="5" type="ORF">SAMN06295885_0305</name>
</gene>
<dbReference type="OrthoDB" id="109585at2"/>
<dbReference type="PRINTS" id="PR00368">
    <property type="entry name" value="FADPNR"/>
</dbReference>
<dbReference type="SUPFAM" id="SSF51905">
    <property type="entry name" value="FAD/NAD(P)-binding domain"/>
    <property type="match status" value="1"/>
</dbReference>
<keyword evidence="2" id="KW-0560">Oxidoreductase</keyword>
<dbReference type="InterPro" id="IPR050097">
    <property type="entry name" value="Ferredoxin-NADP_redctase_2"/>
</dbReference>
<proteinExistence type="predicted"/>
<dbReference type="InterPro" id="IPR036188">
    <property type="entry name" value="FAD/NAD-bd_sf"/>
</dbReference>
<dbReference type="AlphaFoldDB" id="A0A1X7MYR5"/>
<protein>
    <submittedName>
        <fullName evidence="5">Thioredoxin reductase (NADPH)</fullName>
    </submittedName>
</protein>
<feature type="domain" description="FAD/NAD(P)-binding" evidence="4">
    <location>
        <begin position="82"/>
        <end position="392"/>
    </location>
</feature>
<dbReference type="EMBL" id="FXBM01000001">
    <property type="protein sequence ID" value="SMH29439.1"/>
    <property type="molecule type" value="Genomic_DNA"/>
</dbReference>
<dbReference type="PANTHER" id="PTHR48105">
    <property type="entry name" value="THIOREDOXIN REDUCTASE 1-RELATED-RELATED"/>
    <property type="match status" value="1"/>
</dbReference>
<evidence type="ECO:0000256" key="2">
    <source>
        <dbReference type="ARBA" id="ARBA00023002"/>
    </source>
</evidence>
<keyword evidence="6" id="KW-1185">Reference proteome</keyword>
<evidence type="ECO:0000256" key="1">
    <source>
        <dbReference type="ARBA" id="ARBA00022630"/>
    </source>
</evidence>
<dbReference type="GO" id="GO:0004791">
    <property type="term" value="F:thioredoxin-disulfide reductase (NADPH) activity"/>
    <property type="evidence" value="ECO:0007669"/>
    <property type="project" value="UniProtKB-EC"/>
</dbReference>
<dbReference type="Gene3D" id="3.50.50.60">
    <property type="entry name" value="FAD/NAD(P)-binding domain"/>
    <property type="match status" value="2"/>
</dbReference>
<reference evidence="6" key="1">
    <citation type="submission" date="2017-04" db="EMBL/GenBank/DDBJ databases">
        <authorList>
            <person name="Varghese N."/>
            <person name="Submissions S."/>
        </authorList>
    </citation>
    <scope>NUCLEOTIDE SEQUENCE [LARGE SCALE GENOMIC DNA]</scope>
    <source>
        <strain evidence="6">VKM Ac-2121</strain>
    </source>
</reference>
<dbReference type="Pfam" id="PF07992">
    <property type="entry name" value="Pyr_redox_2"/>
    <property type="match status" value="1"/>
</dbReference>
<comment type="catalytic activity">
    <reaction evidence="3">
        <text>[thioredoxin]-dithiol + NADP(+) = [thioredoxin]-disulfide + NADPH + H(+)</text>
        <dbReference type="Rhea" id="RHEA:20345"/>
        <dbReference type="Rhea" id="RHEA-COMP:10698"/>
        <dbReference type="Rhea" id="RHEA-COMP:10700"/>
        <dbReference type="ChEBI" id="CHEBI:15378"/>
        <dbReference type="ChEBI" id="CHEBI:29950"/>
        <dbReference type="ChEBI" id="CHEBI:50058"/>
        <dbReference type="ChEBI" id="CHEBI:57783"/>
        <dbReference type="ChEBI" id="CHEBI:58349"/>
        <dbReference type="EC" id="1.8.1.9"/>
    </reaction>
</comment>
<dbReference type="InterPro" id="IPR023753">
    <property type="entry name" value="FAD/NAD-binding_dom"/>
</dbReference>
<accession>A0A1X7MYR5</accession>
<evidence type="ECO:0000259" key="4">
    <source>
        <dbReference type="Pfam" id="PF07992"/>
    </source>
</evidence>
<dbReference type="RefSeq" id="WP_085474846.1">
    <property type="nucleotide sequence ID" value="NZ_FXBM01000001.1"/>
</dbReference>
<sequence length="410" mass="43618">MTDASAPVDRVELHGSKHSRRAWEVRDFLARSVVDFRWHSDRDASEPLIVVLPDGSRLEEPTLAEIASRLGWATTPASSEYDLSIYGAGPAGLSAAVYAASEGLRVVVLEREAVGGQAGSSSLIENYLGFPHGVSGAALAERARQQAVAFGAELVMMRRGVLGDFRDGRIHAQLDDGTVVVARANICATGVDWRRLGLAGEDELLGCGLYYGAGTSEALRCGGADVYVVGGGNSAGQAVMNLSAHARRVTMLVRGPELSDTLSAYLETRVRAQPNVEILTGTRVAEVRGGGYLTGITLEDTRTGARQDRATENLFVCIGGAPDTDWSARTAIQRDRQGYLLTGPDLDPESLAAVWPLERPPFYLETSVPGSFAAGDVRRGSVKRVAAAVGEGAMAVTFAHRYLAETFGRL</sequence>